<proteinExistence type="predicted"/>
<dbReference type="Proteomes" id="UP001152321">
    <property type="component" value="Unassembled WGS sequence"/>
</dbReference>
<dbReference type="RefSeq" id="WP_277576627.1">
    <property type="nucleotide sequence ID" value="NZ_JANRMI010000001.1"/>
</dbReference>
<gene>
    <name evidence="2" type="ORF">NWE73_02180</name>
</gene>
<dbReference type="Pfam" id="PF16571">
    <property type="entry name" value="FBP_C"/>
    <property type="match status" value="1"/>
</dbReference>
<keyword evidence="3" id="KW-1185">Reference proteome</keyword>
<accession>A0ABT6DE97</accession>
<evidence type="ECO:0000313" key="3">
    <source>
        <dbReference type="Proteomes" id="UP001152321"/>
    </source>
</evidence>
<evidence type="ECO:0000259" key="1">
    <source>
        <dbReference type="Pfam" id="PF16571"/>
    </source>
</evidence>
<sequence length="165" mass="18881">MQSQINNFRTENVFSINSEEEFVQAFRTRDQNKLVLPEKLKFPLNVRSYFTWKEPSGVYTYLVFKAPNWDLPRGVAFKRTASTVEPVGGLCGWCNSYGTSDDIGLLSVAMSANVSNSYLICQDLRCIEKIEENTMLAGKNPEKYIADLYYKIGKLFENISGYKQE</sequence>
<organism evidence="2 3">
    <name type="scientific">Bdellovibrio svalbardensis</name>
    <dbReference type="NCBI Taxonomy" id="2972972"/>
    <lineage>
        <taxon>Bacteria</taxon>
        <taxon>Pseudomonadati</taxon>
        <taxon>Bdellovibrionota</taxon>
        <taxon>Bdellovibrionia</taxon>
        <taxon>Bdellovibrionales</taxon>
        <taxon>Pseudobdellovibrionaceae</taxon>
        <taxon>Bdellovibrio</taxon>
    </lineage>
</organism>
<evidence type="ECO:0000313" key="2">
    <source>
        <dbReference type="EMBL" id="MDG0815151.1"/>
    </source>
</evidence>
<comment type="caution">
    <text evidence="2">The sequence shown here is derived from an EMBL/GenBank/DDBJ whole genome shotgun (WGS) entry which is preliminary data.</text>
</comment>
<dbReference type="InterPro" id="IPR032330">
    <property type="entry name" value="EF-G-binding_C"/>
</dbReference>
<protein>
    <submittedName>
        <fullName evidence="2">FBP domain-containing protein</fullName>
    </submittedName>
</protein>
<name>A0ABT6DE97_9BACT</name>
<feature type="domain" description="Elongation factor G-binding protein C-terminal treble-clef zinc-finger" evidence="1">
    <location>
        <begin position="22"/>
        <end position="160"/>
    </location>
</feature>
<reference evidence="2" key="1">
    <citation type="submission" date="2022-08" db="EMBL/GenBank/DDBJ databases">
        <title>Novel Bdellovibrio Species Isolated from Svalbard: Designation Bdellovibrio svalbardensis.</title>
        <authorList>
            <person name="Mitchell R.J."/>
            <person name="Choi S.Y."/>
        </authorList>
    </citation>
    <scope>NUCLEOTIDE SEQUENCE</scope>
    <source>
        <strain evidence="2">PAP01</strain>
    </source>
</reference>
<dbReference type="EMBL" id="JANRMI010000001">
    <property type="protein sequence ID" value="MDG0815151.1"/>
    <property type="molecule type" value="Genomic_DNA"/>
</dbReference>